<protein>
    <submittedName>
        <fullName evidence="7">ABC transporter permease</fullName>
    </submittedName>
</protein>
<evidence type="ECO:0000256" key="1">
    <source>
        <dbReference type="ARBA" id="ARBA00004651"/>
    </source>
</evidence>
<evidence type="ECO:0000256" key="6">
    <source>
        <dbReference type="SAM" id="Phobius"/>
    </source>
</evidence>
<name>A0A545TMF2_9PROT</name>
<comment type="subcellular location">
    <subcellularLocation>
        <location evidence="1">Cell membrane</location>
        <topology evidence="1">Multi-pass membrane protein</topology>
    </subcellularLocation>
</comment>
<accession>A0A545TMF2</accession>
<evidence type="ECO:0000313" key="8">
    <source>
        <dbReference type="Proteomes" id="UP000315252"/>
    </source>
</evidence>
<feature type="transmembrane region" description="Helical" evidence="6">
    <location>
        <begin position="113"/>
        <end position="136"/>
    </location>
</feature>
<evidence type="ECO:0000256" key="4">
    <source>
        <dbReference type="ARBA" id="ARBA00022989"/>
    </source>
</evidence>
<evidence type="ECO:0000256" key="5">
    <source>
        <dbReference type="ARBA" id="ARBA00023136"/>
    </source>
</evidence>
<sequence>MRLELREAPPIWLAGLAPVLAVAAALLLCAGLIVWTGESVLEAYALLVKGAVGSRFALAETLTRATPLILTGLAAAVAFRAKLWNIGGEGQLYMGALAATWLGTGALDLPPFLLIPILLIAGALAGGSVLIVPALIKNKLKVDEVVTTLLLNFIILLFVNYLLEGPLKDPMSLGWPQAAPIVDEGLLPKILEKSRLHLGLIIALLAALAIWLVMRFTVWGFEIKAVGLNARGAAFAGINVNATIIRTALISGGLAGIAGVGEVIGLKGYLTLDLSPGFGYTGIAVAMLAQLHPIGVVVSAFFLAGIYVGADSMGRAVNIPTYLADVLVASSVLCVLVSVMLVRFRIRRG</sequence>
<dbReference type="Proteomes" id="UP000315252">
    <property type="component" value="Unassembled WGS sequence"/>
</dbReference>
<dbReference type="AlphaFoldDB" id="A0A545TMF2"/>
<feature type="transmembrane region" description="Helical" evidence="6">
    <location>
        <begin position="12"/>
        <end position="36"/>
    </location>
</feature>
<feature type="transmembrane region" description="Helical" evidence="6">
    <location>
        <begin position="291"/>
        <end position="310"/>
    </location>
</feature>
<evidence type="ECO:0000256" key="2">
    <source>
        <dbReference type="ARBA" id="ARBA00022475"/>
    </source>
</evidence>
<keyword evidence="5 6" id="KW-0472">Membrane</keyword>
<keyword evidence="8" id="KW-1185">Reference proteome</keyword>
<evidence type="ECO:0000313" key="7">
    <source>
        <dbReference type="EMBL" id="TQV78409.1"/>
    </source>
</evidence>
<keyword evidence="2" id="KW-1003">Cell membrane</keyword>
<dbReference type="RefSeq" id="WP_142897743.1">
    <property type="nucleotide sequence ID" value="NZ_ML660057.1"/>
</dbReference>
<dbReference type="Pfam" id="PF02653">
    <property type="entry name" value="BPD_transp_2"/>
    <property type="match status" value="1"/>
</dbReference>
<feature type="transmembrane region" description="Helical" evidence="6">
    <location>
        <begin position="145"/>
        <end position="163"/>
    </location>
</feature>
<dbReference type="OrthoDB" id="9809785at2"/>
<keyword evidence="3 6" id="KW-0812">Transmembrane</keyword>
<feature type="transmembrane region" description="Helical" evidence="6">
    <location>
        <begin position="196"/>
        <end position="214"/>
    </location>
</feature>
<proteinExistence type="predicted"/>
<dbReference type="EMBL" id="VHSH01000006">
    <property type="protein sequence ID" value="TQV78409.1"/>
    <property type="molecule type" value="Genomic_DNA"/>
</dbReference>
<reference evidence="7 8" key="1">
    <citation type="submission" date="2019-06" db="EMBL/GenBank/DDBJ databases">
        <title>Whole genome sequence for Rhodospirillaceae sp. R148.</title>
        <authorList>
            <person name="Wang G."/>
        </authorList>
    </citation>
    <scope>NUCLEOTIDE SEQUENCE [LARGE SCALE GENOMIC DNA]</scope>
    <source>
        <strain evidence="7 8">R148</strain>
    </source>
</reference>
<dbReference type="GO" id="GO:0022857">
    <property type="term" value="F:transmembrane transporter activity"/>
    <property type="evidence" value="ECO:0007669"/>
    <property type="project" value="InterPro"/>
</dbReference>
<keyword evidence="4 6" id="KW-1133">Transmembrane helix</keyword>
<comment type="caution">
    <text evidence="7">The sequence shown here is derived from an EMBL/GenBank/DDBJ whole genome shotgun (WGS) entry which is preliminary data.</text>
</comment>
<dbReference type="CDD" id="cd06580">
    <property type="entry name" value="TM_PBP1_transp_TpRbsC_like"/>
    <property type="match status" value="1"/>
</dbReference>
<gene>
    <name evidence="7" type="ORF">FKG95_17745</name>
</gene>
<organism evidence="7 8">
    <name type="scientific">Denitrobaculum tricleocarpae</name>
    <dbReference type="NCBI Taxonomy" id="2591009"/>
    <lineage>
        <taxon>Bacteria</taxon>
        <taxon>Pseudomonadati</taxon>
        <taxon>Pseudomonadota</taxon>
        <taxon>Alphaproteobacteria</taxon>
        <taxon>Rhodospirillales</taxon>
        <taxon>Rhodospirillaceae</taxon>
        <taxon>Denitrobaculum</taxon>
    </lineage>
</organism>
<dbReference type="InterPro" id="IPR001851">
    <property type="entry name" value="ABC_transp_permease"/>
</dbReference>
<feature type="transmembrane region" description="Helical" evidence="6">
    <location>
        <begin position="322"/>
        <end position="342"/>
    </location>
</feature>
<evidence type="ECO:0000256" key="3">
    <source>
        <dbReference type="ARBA" id="ARBA00022692"/>
    </source>
</evidence>
<dbReference type="PANTHER" id="PTHR47089:SF1">
    <property type="entry name" value="GUANOSINE ABC TRANSPORTER PERMEASE PROTEIN NUPP"/>
    <property type="match status" value="1"/>
</dbReference>
<dbReference type="GO" id="GO:0005886">
    <property type="term" value="C:plasma membrane"/>
    <property type="evidence" value="ECO:0007669"/>
    <property type="project" value="UniProtKB-SubCell"/>
</dbReference>
<dbReference type="PANTHER" id="PTHR47089">
    <property type="entry name" value="ABC TRANSPORTER, PERMEASE PROTEIN"/>
    <property type="match status" value="1"/>
</dbReference>